<feature type="region of interest" description="Disordered" evidence="9">
    <location>
        <begin position="701"/>
        <end position="721"/>
    </location>
</feature>
<comment type="caution">
    <text evidence="11">The sequence shown here is derived from an EMBL/GenBank/DDBJ whole genome shotgun (WGS) entry which is preliminary data.</text>
</comment>
<organism evidence="11 12">
    <name type="scientific">Oceanithermus desulfurans NBRC 100063</name>
    <dbReference type="NCBI Taxonomy" id="1227550"/>
    <lineage>
        <taxon>Bacteria</taxon>
        <taxon>Thermotogati</taxon>
        <taxon>Deinococcota</taxon>
        <taxon>Deinococci</taxon>
        <taxon>Thermales</taxon>
        <taxon>Thermaceae</taxon>
        <taxon>Oceanithermus</taxon>
    </lineage>
</organism>
<dbReference type="CDD" id="cd02393">
    <property type="entry name" value="KH-I_PNPase"/>
    <property type="match status" value="1"/>
</dbReference>
<dbReference type="SUPFAM" id="SSF54791">
    <property type="entry name" value="Eukaryotic type KH-domain (KH-domain type I)"/>
    <property type="match status" value="1"/>
</dbReference>
<evidence type="ECO:0000256" key="8">
    <source>
        <dbReference type="HAMAP-Rule" id="MF_01595"/>
    </source>
</evidence>
<evidence type="ECO:0000313" key="11">
    <source>
        <dbReference type="EMBL" id="GEM88787.1"/>
    </source>
</evidence>
<dbReference type="SUPFAM" id="SSF50249">
    <property type="entry name" value="Nucleic acid-binding proteins"/>
    <property type="match status" value="1"/>
</dbReference>
<comment type="subcellular location">
    <subcellularLocation>
        <location evidence="8">Cytoplasm</location>
    </subcellularLocation>
</comment>
<sequence length="721" mass="79138">MPIATENTPQPHRFSAVLGGRELVIETGKYARQASGSVWVRYGETIVMATAEGSKEPIDMPFLPLTVEFEERHYAIGKIPGSFMRREGRPGEKAILSARMTDRPIRPLFPKGFRHEVQVILTVLAADQQNPPDVLGPLAASAALMLSDVPWDGPIASVRVGRVNGELVLNPTLQQLDESDLDLIVAGSKDAIIMVEAGAKEVGEDLLVEALDFAHREMQPLIALQQEMREQLGKPKFAWSPPATLSDEELEAFYRLAIERGLKDVLLTASKHERAEALDAFRDALIAEIVPEEDEDAEARRALYKQAFGDVTKRELRRMIVEEKKRADGRGPAEIRPIWIEVDVLPRSHGSAIFTRGETQVLGTVTLGTGRDEQIIDDLGLDESEDFLVHYNFPPYSTGEVKRLRGVSRREVGHGNLAKRALKPMLPEKDAFPYTIRVVGDVLESNGSSSMATVCAGCLALMDAGVPIKKPVAGIAMGLVKPEEGEPVVLTDILGMEDALGDMDFKVTGTRDGVTALQMDIKVQGLDAAVMRRALEQARAARLAILDQMEKVLPEPRKELKPFAPRILALKIPVDKIGAVIGPGGKNIRALEELGVSIDIEEDGTVRIYSAEGGAAEEAKARIENLTREAKVGEIYEGVVVRTTNFGAFIQLFPGTEGLLHISQIAEERVDKVEDHLKVGDKITVKVNRIDEKGRVDLVRPELEGKIPPRRPPRSGGPRRR</sequence>
<dbReference type="SMART" id="SM00316">
    <property type="entry name" value="S1"/>
    <property type="match status" value="1"/>
</dbReference>
<comment type="function">
    <text evidence="8">Involved in mRNA degradation. Catalyzes the phosphorolysis of single-stranded polyribonucleotides processively in the 3'- to 5'-direction.</text>
</comment>
<dbReference type="InterPro" id="IPR027408">
    <property type="entry name" value="PNPase/RNase_PH_dom_sf"/>
</dbReference>
<evidence type="ECO:0000256" key="4">
    <source>
        <dbReference type="ARBA" id="ARBA00022695"/>
    </source>
</evidence>
<dbReference type="GO" id="GO:0004654">
    <property type="term" value="F:polyribonucleotide nucleotidyltransferase activity"/>
    <property type="evidence" value="ECO:0007669"/>
    <property type="project" value="UniProtKB-UniRule"/>
</dbReference>
<keyword evidence="7 8" id="KW-0694">RNA-binding</keyword>
<feature type="binding site" evidence="8">
    <location>
        <position position="498"/>
    </location>
    <ligand>
        <name>Mg(2+)</name>
        <dbReference type="ChEBI" id="CHEBI:18420"/>
    </ligand>
</feature>
<gene>
    <name evidence="8 11" type="primary">pnp</name>
    <name evidence="11" type="ORF">ODE01S_02210</name>
</gene>
<dbReference type="FunFam" id="3.30.1370.10:FF:000001">
    <property type="entry name" value="Polyribonucleotide nucleotidyltransferase"/>
    <property type="match status" value="1"/>
</dbReference>
<dbReference type="PROSITE" id="PS50084">
    <property type="entry name" value="KH_TYPE_1"/>
    <property type="match status" value="1"/>
</dbReference>
<dbReference type="Proteomes" id="UP000321827">
    <property type="component" value="Unassembled WGS sequence"/>
</dbReference>
<dbReference type="SUPFAM" id="SSF55666">
    <property type="entry name" value="Ribonuclease PH domain 2-like"/>
    <property type="match status" value="2"/>
</dbReference>
<dbReference type="Pfam" id="PF03725">
    <property type="entry name" value="RNase_PH_C"/>
    <property type="match status" value="2"/>
</dbReference>
<comment type="similarity">
    <text evidence="1 8">Belongs to the polyribonucleotide nucleotidyltransferase family.</text>
</comment>
<dbReference type="InterPro" id="IPR012340">
    <property type="entry name" value="NA-bd_OB-fold"/>
</dbReference>
<dbReference type="InterPro" id="IPR036345">
    <property type="entry name" value="ExoRNase_PH_dom2_sf"/>
</dbReference>
<dbReference type="Gene3D" id="3.30.230.70">
    <property type="entry name" value="GHMP Kinase, N-terminal domain"/>
    <property type="match status" value="2"/>
</dbReference>
<dbReference type="SUPFAM" id="SSF54211">
    <property type="entry name" value="Ribosomal protein S5 domain 2-like"/>
    <property type="match status" value="2"/>
</dbReference>
<comment type="cofactor">
    <cofactor evidence="8">
        <name>Mg(2+)</name>
        <dbReference type="ChEBI" id="CHEBI:18420"/>
    </cofactor>
</comment>
<dbReference type="GO" id="GO:0006396">
    <property type="term" value="P:RNA processing"/>
    <property type="evidence" value="ECO:0007669"/>
    <property type="project" value="InterPro"/>
</dbReference>
<feature type="compositionally biased region" description="Basic residues" evidence="9">
    <location>
        <begin position="708"/>
        <end position="721"/>
    </location>
</feature>
<dbReference type="Gene3D" id="2.40.50.140">
    <property type="entry name" value="Nucleic acid-binding proteins"/>
    <property type="match status" value="1"/>
</dbReference>
<keyword evidence="4 8" id="KW-0548">Nucleotidyltransferase</keyword>
<evidence type="ECO:0000256" key="9">
    <source>
        <dbReference type="SAM" id="MobiDB-lite"/>
    </source>
</evidence>
<evidence type="ECO:0000256" key="1">
    <source>
        <dbReference type="ARBA" id="ARBA00007404"/>
    </source>
</evidence>
<dbReference type="InterPro" id="IPR001247">
    <property type="entry name" value="ExoRNase_PH_dom1"/>
</dbReference>
<reference evidence="11 12" key="1">
    <citation type="submission" date="2019-07" db="EMBL/GenBank/DDBJ databases">
        <title>Whole genome shotgun sequence of Oceanithermus desulfurans NBRC 100063.</title>
        <authorList>
            <person name="Hosoyama A."/>
            <person name="Uohara A."/>
            <person name="Ohji S."/>
            <person name="Ichikawa N."/>
        </authorList>
    </citation>
    <scope>NUCLEOTIDE SEQUENCE [LARGE SCALE GENOMIC DNA]</scope>
    <source>
        <strain evidence="11 12">NBRC 100063</strain>
    </source>
</reference>
<keyword evidence="6 8" id="KW-0460">Magnesium</keyword>
<dbReference type="Gene3D" id="3.30.1370.10">
    <property type="entry name" value="K Homology domain, type 1"/>
    <property type="match status" value="1"/>
</dbReference>
<dbReference type="CDD" id="cd11364">
    <property type="entry name" value="RNase_PH_PNPase_2"/>
    <property type="match status" value="1"/>
</dbReference>
<dbReference type="PIRSF" id="PIRSF005499">
    <property type="entry name" value="PNPase"/>
    <property type="match status" value="1"/>
</dbReference>
<accession>A0A511RI63</accession>
<proteinExistence type="inferred from homology"/>
<dbReference type="GO" id="GO:0000287">
    <property type="term" value="F:magnesium ion binding"/>
    <property type="evidence" value="ECO:0007669"/>
    <property type="project" value="UniProtKB-UniRule"/>
</dbReference>
<dbReference type="HAMAP" id="MF_01595">
    <property type="entry name" value="PNPase"/>
    <property type="match status" value="1"/>
</dbReference>
<dbReference type="InterPro" id="IPR036612">
    <property type="entry name" value="KH_dom_type_1_sf"/>
</dbReference>
<dbReference type="InterPro" id="IPR012162">
    <property type="entry name" value="PNPase"/>
</dbReference>
<evidence type="ECO:0000259" key="10">
    <source>
        <dbReference type="PROSITE" id="PS50126"/>
    </source>
</evidence>
<dbReference type="Pfam" id="PF00575">
    <property type="entry name" value="S1"/>
    <property type="match status" value="1"/>
</dbReference>
<dbReference type="GO" id="GO:0000175">
    <property type="term" value="F:3'-5'-RNA exonuclease activity"/>
    <property type="evidence" value="ECO:0007669"/>
    <property type="project" value="TreeGrafter"/>
</dbReference>
<dbReference type="FunFam" id="3.30.230.70:FF:000002">
    <property type="entry name" value="Polyribonucleotide nucleotidyltransferase"/>
    <property type="match status" value="1"/>
</dbReference>
<keyword evidence="2 8" id="KW-0963">Cytoplasm</keyword>
<dbReference type="PROSITE" id="PS50126">
    <property type="entry name" value="S1"/>
    <property type="match status" value="1"/>
</dbReference>
<dbReference type="InterPro" id="IPR004087">
    <property type="entry name" value="KH_dom"/>
</dbReference>
<dbReference type="PANTHER" id="PTHR11252:SF0">
    <property type="entry name" value="POLYRIBONUCLEOTIDE NUCLEOTIDYLTRANSFERASE 1, MITOCHONDRIAL"/>
    <property type="match status" value="1"/>
</dbReference>
<dbReference type="SMART" id="SM00322">
    <property type="entry name" value="KH"/>
    <property type="match status" value="1"/>
</dbReference>
<feature type="binding site" evidence="8">
    <location>
        <position position="504"/>
    </location>
    <ligand>
        <name>Mg(2+)</name>
        <dbReference type="ChEBI" id="CHEBI:18420"/>
    </ligand>
</feature>
<evidence type="ECO:0000313" key="12">
    <source>
        <dbReference type="Proteomes" id="UP000321827"/>
    </source>
</evidence>
<evidence type="ECO:0000256" key="3">
    <source>
        <dbReference type="ARBA" id="ARBA00022679"/>
    </source>
</evidence>
<dbReference type="EMBL" id="BJXN01000001">
    <property type="protein sequence ID" value="GEM88787.1"/>
    <property type="molecule type" value="Genomic_DNA"/>
</dbReference>
<dbReference type="InterPro" id="IPR015848">
    <property type="entry name" value="PNPase_PH_RNA-bd_bac/org-type"/>
</dbReference>
<evidence type="ECO:0000256" key="5">
    <source>
        <dbReference type="ARBA" id="ARBA00022723"/>
    </source>
</evidence>
<dbReference type="EC" id="2.7.7.8" evidence="8"/>
<dbReference type="RefSeq" id="WP_147144938.1">
    <property type="nucleotide sequence ID" value="NZ_BJXN01000001.1"/>
</dbReference>
<dbReference type="OrthoDB" id="9804305at2"/>
<dbReference type="GO" id="GO:0006402">
    <property type="term" value="P:mRNA catabolic process"/>
    <property type="evidence" value="ECO:0007669"/>
    <property type="project" value="UniProtKB-UniRule"/>
</dbReference>
<dbReference type="PANTHER" id="PTHR11252">
    <property type="entry name" value="POLYRIBONUCLEOTIDE NUCLEOTIDYLTRANSFERASE"/>
    <property type="match status" value="1"/>
</dbReference>
<evidence type="ECO:0000256" key="6">
    <source>
        <dbReference type="ARBA" id="ARBA00022842"/>
    </source>
</evidence>
<dbReference type="Pfam" id="PF00013">
    <property type="entry name" value="KH_1"/>
    <property type="match status" value="1"/>
</dbReference>
<feature type="domain" description="S1 motif" evidence="10">
    <location>
        <begin position="633"/>
        <end position="701"/>
    </location>
</feature>
<dbReference type="FunFam" id="2.40.50.140:FF:000189">
    <property type="entry name" value="Polyribonucleotide nucleotidyltransferase, putative"/>
    <property type="match status" value="1"/>
</dbReference>
<dbReference type="CDD" id="cd11363">
    <property type="entry name" value="RNase_PH_PNPase_1"/>
    <property type="match status" value="1"/>
</dbReference>
<keyword evidence="3 8" id="KW-0808">Transferase</keyword>
<dbReference type="AlphaFoldDB" id="A0A511RI63"/>
<keyword evidence="5 8" id="KW-0479">Metal-binding</keyword>
<evidence type="ECO:0000256" key="2">
    <source>
        <dbReference type="ARBA" id="ARBA00022490"/>
    </source>
</evidence>
<dbReference type="InterPro" id="IPR015847">
    <property type="entry name" value="ExoRNase_PH_dom2"/>
</dbReference>
<dbReference type="InterPro" id="IPR020568">
    <property type="entry name" value="Ribosomal_Su5_D2-typ_SF"/>
</dbReference>
<dbReference type="GO" id="GO:0003723">
    <property type="term" value="F:RNA binding"/>
    <property type="evidence" value="ECO:0007669"/>
    <property type="project" value="UniProtKB-UniRule"/>
</dbReference>
<dbReference type="NCBIfam" id="TIGR03591">
    <property type="entry name" value="polynuc_phos"/>
    <property type="match status" value="1"/>
</dbReference>
<dbReference type="InterPro" id="IPR004088">
    <property type="entry name" value="KH_dom_type_1"/>
</dbReference>
<protein>
    <recommendedName>
        <fullName evidence="8">Polyribonucleotide nucleotidyltransferase</fullName>
        <ecNumber evidence="8">2.7.7.8</ecNumber>
    </recommendedName>
    <alternativeName>
        <fullName evidence="8">Polynucleotide phosphorylase</fullName>
        <shortName evidence="8">PNPase</shortName>
    </alternativeName>
</protein>
<name>A0A511RI63_9DEIN</name>
<comment type="catalytic activity">
    <reaction evidence="8">
        <text>RNA(n+1) + phosphate = RNA(n) + a ribonucleoside 5'-diphosphate</text>
        <dbReference type="Rhea" id="RHEA:22096"/>
        <dbReference type="Rhea" id="RHEA-COMP:14527"/>
        <dbReference type="Rhea" id="RHEA-COMP:17342"/>
        <dbReference type="ChEBI" id="CHEBI:43474"/>
        <dbReference type="ChEBI" id="CHEBI:57930"/>
        <dbReference type="ChEBI" id="CHEBI:140395"/>
        <dbReference type="EC" id="2.7.7.8"/>
    </reaction>
</comment>
<dbReference type="FunFam" id="3.30.230.70:FF:000001">
    <property type="entry name" value="Polyribonucleotide nucleotidyltransferase"/>
    <property type="match status" value="1"/>
</dbReference>
<dbReference type="Pfam" id="PF03726">
    <property type="entry name" value="PNPase"/>
    <property type="match status" value="1"/>
</dbReference>
<evidence type="ECO:0000256" key="7">
    <source>
        <dbReference type="ARBA" id="ARBA00022884"/>
    </source>
</evidence>
<dbReference type="NCBIfam" id="NF008805">
    <property type="entry name" value="PRK11824.1"/>
    <property type="match status" value="1"/>
</dbReference>
<dbReference type="Pfam" id="PF01138">
    <property type="entry name" value="RNase_PH"/>
    <property type="match status" value="2"/>
</dbReference>
<dbReference type="InterPro" id="IPR003029">
    <property type="entry name" value="S1_domain"/>
</dbReference>
<dbReference type="GO" id="GO:0005829">
    <property type="term" value="C:cytosol"/>
    <property type="evidence" value="ECO:0007669"/>
    <property type="project" value="TreeGrafter"/>
</dbReference>
<dbReference type="CDD" id="cd04472">
    <property type="entry name" value="S1_PNPase"/>
    <property type="match status" value="1"/>
</dbReference>